<evidence type="ECO:0000256" key="4">
    <source>
        <dbReference type="ARBA" id="ARBA00023242"/>
    </source>
</evidence>
<reference evidence="8 9" key="1">
    <citation type="submission" date="2021-04" db="EMBL/GenBank/DDBJ databases">
        <authorList>
            <person name="Bliznina A."/>
        </authorList>
    </citation>
    <scope>NUCLEOTIDE SEQUENCE [LARGE SCALE GENOMIC DNA]</scope>
</reference>
<organism evidence="8 9">
    <name type="scientific">Oikopleura dioica</name>
    <name type="common">Tunicate</name>
    <dbReference type="NCBI Taxonomy" id="34765"/>
    <lineage>
        <taxon>Eukaryota</taxon>
        <taxon>Metazoa</taxon>
        <taxon>Chordata</taxon>
        <taxon>Tunicata</taxon>
        <taxon>Appendicularia</taxon>
        <taxon>Copelata</taxon>
        <taxon>Oikopleuridae</taxon>
        <taxon>Oikopleura</taxon>
    </lineage>
</organism>
<evidence type="ECO:0000313" key="8">
    <source>
        <dbReference type="EMBL" id="CAG5111730.1"/>
    </source>
</evidence>
<evidence type="ECO:0000256" key="1">
    <source>
        <dbReference type="ARBA" id="ARBA00004123"/>
    </source>
</evidence>
<dbReference type="SUPFAM" id="SSF56019">
    <property type="entry name" value="The spindle assembly checkpoint protein mad2"/>
    <property type="match status" value="1"/>
</dbReference>
<evidence type="ECO:0000256" key="5">
    <source>
        <dbReference type="ARBA" id="ARBA00023254"/>
    </source>
</evidence>
<feature type="region of interest" description="Disordered" evidence="6">
    <location>
        <begin position="242"/>
        <end position="270"/>
    </location>
</feature>
<sequence>MQRQKYRNEVATEQNFLFKEKTDTIAASRRLIKKLVAVGFSHVCRHRLRLEENLFVDRRCDDITVKVLNPYAAEIEDSCTARQVSIWLKKIFEYIEKGFLNTIILAFYSEKGKPETTIFEMFKFIVKDSSLCFQMKDDNEPIKFDKNEQTDLKKAVTKLLTSMTAKMRAMPRMPKKYYVTMRLSTSDEFQQSEKTDEDIYDDGFAPETKSVSMYTAEDIFSEEVHSKFHKFRVKCVRSKAFPGTSRHRNQVDVTNALEESAKKRRRVNED</sequence>
<evidence type="ECO:0000256" key="3">
    <source>
        <dbReference type="ARBA" id="ARBA00022454"/>
    </source>
</evidence>
<evidence type="ECO:0000256" key="2">
    <source>
        <dbReference type="ARBA" id="ARBA00004286"/>
    </source>
</evidence>
<dbReference type="PROSITE" id="PS50815">
    <property type="entry name" value="HORMA"/>
    <property type="match status" value="1"/>
</dbReference>
<evidence type="ECO:0000259" key="7">
    <source>
        <dbReference type="PROSITE" id="PS50815"/>
    </source>
</evidence>
<feature type="domain" description="HORMA" evidence="7">
    <location>
        <begin position="26"/>
        <end position="235"/>
    </location>
</feature>
<evidence type="ECO:0000313" key="9">
    <source>
        <dbReference type="Proteomes" id="UP001158576"/>
    </source>
</evidence>
<dbReference type="Gene3D" id="3.30.900.10">
    <property type="entry name" value="HORMA domain"/>
    <property type="match status" value="1"/>
</dbReference>
<dbReference type="PANTHER" id="PTHR48225">
    <property type="entry name" value="HORMA DOMAIN-CONTAINING PROTEIN 1"/>
    <property type="match status" value="1"/>
</dbReference>
<keyword evidence="5" id="KW-0469">Meiosis</keyword>
<gene>
    <name evidence="8" type="ORF">OKIOD_LOCUS14771</name>
</gene>
<protein>
    <submittedName>
        <fullName evidence="8">Oidioi.mRNA.OKI2018_I69.chr2.g6006.t1.cds</fullName>
    </submittedName>
</protein>
<evidence type="ECO:0000256" key="6">
    <source>
        <dbReference type="SAM" id="MobiDB-lite"/>
    </source>
</evidence>
<dbReference type="PANTHER" id="PTHR48225:SF7">
    <property type="entry name" value="MEIOSIS-SPECIFIC PROTEIN HOP1"/>
    <property type="match status" value="1"/>
</dbReference>
<dbReference type="InterPro" id="IPR036570">
    <property type="entry name" value="HORMA_dom_sf"/>
</dbReference>
<keyword evidence="3" id="KW-0158">Chromosome</keyword>
<keyword evidence="9" id="KW-1185">Reference proteome</keyword>
<name>A0ABN7T850_OIKDI</name>
<accession>A0ABN7T850</accession>
<dbReference type="InterPro" id="IPR051294">
    <property type="entry name" value="HORMA_MeioticProgression"/>
</dbReference>
<proteinExistence type="predicted"/>
<dbReference type="InterPro" id="IPR003511">
    <property type="entry name" value="HORMA_dom"/>
</dbReference>
<comment type="subcellular location">
    <subcellularLocation>
        <location evidence="2">Chromosome</location>
    </subcellularLocation>
    <subcellularLocation>
        <location evidence="1">Nucleus</location>
    </subcellularLocation>
</comment>
<keyword evidence="4" id="KW-0539">Nucleus</keyword>
<dbReference type="Proteomes" id="UP001158576">
    <property type="component" value="Chromosome 2"/>
</dbReference>
<dbReference type="Pfam" id="PF02301">
    <property type="entry name" value="HORMA"/>
    <property type="match status" value="1"/>
</dbReference>
<dbReference type="EMBL" id="OU015567">
    <property type="protein sequence ID" value="CAG5111730.1"/>
    <property type="molecule type" value="Genomic_DNA"/>
</dbReference>